<dbReference type="Pfam" id="PF12697">
    <property type="entry name" value="Abhydrolase_6"/>
    <property type="match status" value="1"/>
</dbReference>
<evidence type="ECO:0000259" key="1">
    <source>
        <dbReference type="Pfam" id="PF12697"/>
    </source>
</evidence>
<dbReference type="Proteomes" id="UP000185674">
    <property type="component" value="Chromosome"/>
</dbReference>
<dbReference type="PANTHER" id="PTHR43689:SF8">
    <property type="entry name" value="ALPHA_BETA-HYDROLASES SUPERFAMILY PROTEIN"/>
    <property type="match status" value="1"/>
</dbReference>
<dbReference type="AlphaFoldDB" id="A0A1P8EET5"/>
<dbReference type="PANTHER" id="PTHR43689">
    <property type="entry name" value="HYDROLASE"/>
    <property type="match status" value="1"/>
</dbReference>
<keyword evidence="2" id="KW-0378">Hydrolase</keyword>
<dbReference type="EMBL" id="CP016896">
    <property type="protein sequence ID" value="APV34717.1"/>
    <property type="molecule type" value="Genomic_DNA"/>
</dbReference>
<dbReference type="RefSeq" id="WP_076032012.1">
    <property type="nucleotide sequence ID" value="NZ_CP016896.1"/>
</dbReference>
<dbReference type="InterPro" id="IPR029058">
    <property type="entry name" value="AB_hydrolase_fold"/>
</dbReference>
<dbReference type="SUPFAM" id="SSF53474">
    <property type="entry name" value="alpha/beta-Hydrolases"/>
    <property type="match status" value="1"/>
</dbReference>
<feature type="domain" description="AB hydrolase-1" evidence="1">
    <location>
        <begin position="5"/>
        <end position="108"/>
    </location>
</feature>
<dbReference type="STRING" id="487316.BEN76_01270"/>
<dbReference type="Gene3D" id="3.40.50.1820">
    <property type="entry name" value="alpha/beta hydrolase"/>
    <property type="match status" value="1"/>
</dbReference>
<dbReference type="eggNOG" id="COG1073">
    <property type="taxonomic scope" value="Bacteria"/>
</dbReference>
<dbReference type="InterPro" id="IPR000073">
    <property type="entry name" value="AB_hydrolase_1"/>
</dbReference>
<name>A0A1P8EET5_9GAMM</name>
<accession>A0A1P8EET5</accession>
<dbReference type="GO" id="GO:0016787">
    <property type="term" value="F:hydrolase activity"/>
    <property type="evidence" value="ECO:0007669"/>
    <property type="project" value="UniProtKB-KW"/>
</dbReference>
<evidence type="ECO:0000313" key="3">
    <source>
        <dbReference type="Proteomes" id="UP000185674"/>
    </source>
</evidence>
<proteinExistence type="predicted"/>
<dbReference type="KEGG" id="asol:BEN76_01270"/>
<gene>
    <name evidence="2" type="ORF">BEN76_01270</name>
</gene>
<organism evidence="2 3">
    <name type="scientific">Acinetobacter soli</name>
    <dbReference type="NCBI Taxonomy" id="487316"/>
    <lineage>
        <taxon>Bacteria</taxon>
        <taxon>Pseudomonadati</taxon>
        <taxon>Pseudomonadota</taxon>
        <taxon>Gammaproteobacteria</taxon>
        <taxon>Moraxellales</taxon>
        <taxon>Moraxellaceae</taxon>
        <taxon>Acinetobacter</taxon>
    </lineage>
</organism>
<sequence length="202" mass="22323">MTTQLIFLPGASGSTQFWQPLIHYLGSNDTSIIIAYPGFGCEPAQDTITDFDTLTKYVLAQIDTPSIIIAQSMGGIFAVQAALEKAQMVKGLVLIATSGGLDLSGFDVEDWRSAYQEHYLNYPDWFVHTRVNHEHRLHDIQQPVLLIWGDQDRISPVSVGVHLQHLLPAANLLVVPEGDHALAEQQASKIAPPILQFIKQLD</sequence>
<reference evidence="2 3" key="1">
    <citation type="submission" date="2016-08" db="EMBL/GenBank/DDBJ databases">
        <title>Complete genome sequence of Acinetobacter baylyi strain GFJ2.</title>
        <authorList>
            <person name="Tabata M."/>
            <person name="Kuboki S."/>
            <person name="Gibu N."/>
            <person name="Kinouchi Y."/>
            <person name="Vangnai A."/>
            <person name="Kasai D."/>
            <person name="Fukuda M."/>
        </authorList>
    </citation>
    <scope>NUCLEOTIDE SEQUENCE [LARGE SCALE GENOMIC DNA]</scope>
    <source>
        <strain evidence="2 3">GFJ2</strain>
    </source>
</reference>
<protein>
    <submittedName>
        <fullName evidence="2">Alpha/beta hydrolase</fullName>
    </submittedName>
</protein>
<evidence type="ECO:0000313" key="2">
    <source>
        <dbReference type="EMBL" id="APV34717.1"/>
    </source>
</evidence>